<dbReference type="SUPFAM" id="SSF54637">
    <property type="entry name" value="Thioesterase/thiol ester dehydrase-isomerase"/>
    <property type="match status" value="1"/>
</dbReference>
<dbReference type="GO" id="GO:0016787">
    <property type="term" value="F:hydrolase activity"/>
    <property type="evidence" value="ECO:0007669"/>
    <property type="project" value="UniProtKB-KW"/>
</dbReference>
<dbReference type="CDD" id="cd04301">
    <property type="entry name" value="NAT_SF"/>
    <property type="match status" value="1"/>
</dbReference>
<accession>A0ABU1IDM4</accession>
<protein>
    <submittedName>
        <fullName evidence="4">YbgC/YbaW family acyl-CoA thioester hydrolase</fullName>
    </submittedName>
</protein>
<reference evidence="4 5" key="1">
    <citation type="submission" date="2023-08" db="EMBL/GenBank/DDBJ databases">
        <title>Functional and genomic diversity of the sorghum phyllosphere microbiome.</title>
        <authorList>
            <person name="Shade A."/>
        </authorList>
    </citation>
    <scope>NUCLEOTIDE SEQUENCE [LARGE SCALE GENOMIC DNA]</scope>
    <source>
        <strain evidence="4 5">SORGH_AS_0335</strain>
    </source>
</reference>
<dbReference type="EMBL" id="JAVIZX010000001">
    <property type="protein sequence ID" value="MDR6215225.1"/>
    <property type="molecule type" value="Genomic_DNA"/>
</dbReference>
<dbReference type="Gene3D" id="3.10.129.10">
    <property type="entry name" value="Hotdog Thioesterase"/>
    <property type="match status" value="1"/>
</dbReference>
<evidence type="ECO:0000313" key="5">
    <source>
        <dbReference type="Proteomes" id="UP001267710"/>
    </source>
</evidence>
<dbReference type="Pfam" id="PF13673">
    <property type="entry name" value="Acetyltransf_10"/>
    <property type="match status" value="1"/>
</dbReference>
<evidence type="ECO:0000259" key="3">
    <source>
        <dbReference type="PROSITE" id="PS51186"/>
    </source>
</evidence>
<dbReference type="Gene3D" id="3.40.630.30">
    <property type="match status" value="1"/>
</dbReference>
<dbReference type="SUPFAM" id="SSF55729">
    <property type="entry name" value="Acyl-CoA N-acyltransferases (Nat)"/>
    <property type="match status" value="1"/>
</dbReference>
<evidence type="ECO:0000256" key="2">
    <source>
        <dbReference type="ARBA" id="ARBA00022801"/>
    </source>
</evidence>
<dbReference type="NCBIfam" id="TIGR00051">
    <property type="entry name" value="YbgC/FadM family acyl-CoA thioesterase"/>
    <property type="match status" value="1"/>
</dbReference>
<dbReference type="InterPro" id="IPR000182">
    <property type="entry name" value="GNAT_dom"/>
</dbReference>
<gene>
    <name evidence="4" type="ORF">QE399_002914</name>
</gene>
<comment type="caution">
    <text evidence="4">The sequence shown here is derived from an EMBL/GenBank/DDBJ whole genome shotgun (WGS) entry which is preliminary data.</text>
</comment>
<dbReference type="Proteomes" id="UP001267710">
    <property type="component" value="Unassembled WGS sequence"/>
</dbReference>
<dbReference type="PANTHER" id="PTHR31793">
    <property type="entry name" value="4-HYDROXYBENZOYL-COA THIOESTERASE FAMILY MEMBER"/>
    <property type="match status" value="1"/>
</dbReference>
<dbReference type="InterPro" id="IPR006684">
    <property type="entry name" value="YbgC/YbaW"/>
</dbReference>
<dbReference type="CDD" id="cd00586">
    <property type="entry name" value="4HBT"/>
    <property type="match status" value="1"/>
</dbReference>
<dbReference type="PROSITE" id="PS51186">
    <property type="entry name" value="GNAT"/>
    <property type="match status" value="1"/>
</dbReference>
<sequence length="314" mass="33984">MTTPPSIASAAPDAAAPAPRRAQFRCLHRLRVRWAEVDMQKIVFNAHYLMYADTAMGEYWRVLAVPYESGMAALGGELYVKKATVEYHASARLDDIVDVGLRCVRIGRSSLLFAFGIFGGDRLLVSGELVYVFADPATQTSSPVPATLRAMLEQFEAGHAMVETRVGDWATLGRDAGALRTAVFVQEQGIDAAIEADDRDGTAVHAVAFNRLGLPVATGRLLRGAPAQALIGRMAVDRAVRGQRWGREVLDALVAHAERRGDRRVTLHAQANAEAFYRRAGFVAVGEPYEEAGLPHVTMERVLLDAMKNGAGGA</sequence>
<dbReference type="PANTHER" id="PTHR31793:SF27">
    <property type="entry name" value="NOVEL THIOESTERASE SUPERFAMILY DOMAIN AND SAPOSIN A-TYPE DOMAIN CONTAINING PROTEIN (0610012H03RIK)"/>
    <property type="match status" value="1"/>
</dbReference>
<dbReference type="Pfam" id="PF13279">
    <property type="entry name" value="4HBT_2"/>
    <property type="match status" value="1"/>
</dbReference>
<organism evidence="4 5">
    <name type="scientific">Paracidovorax wautersii</name>
    <dbReference type="NCBI Taxonomy" id="1177982"/>
    <lineage>
        <taxon>Bacteria</taxon>
        <taxon>Pseudomonadati</taxon>
        <taxon>Pseudomonadota</taxon>
        <taxon>Betaproteobacteria</taxon>
        <taxon>Burkholderiales</taxon>
        <taxon>Comamonadaceae</taxon>
        <taxon>Paracidovorax</taxon>
    </lineage>
</organism>
<proteinExistence type="inferred from homology"/>
<comment type="similarity">
    <text evidence="1">Belongs to the 4-hydroxybenzoyl-CoA thioesterase family.</text>
</comment>
<dbReference type="InterPro" id="IPR029069">
    <property type="entry name" value="HotDog_dom_sf"/>
</dbReference>
<keyword evidence="5" id="KW-1185">Reference proteome</keyword>
<keyword evidence="2 4" id="KW-0378">Hydrolase</keyword>
<name>A0ABU1IDM4_9BURK</name>
<evidence type="ECO:0000313" key="4">
    <source>
        <dbReference type="EMBL" id="MDR6215225.1"/>
    </source>
</evidence>
<feature type="domain" description="N-acetyltransferase" evidence="3">
    <location>
        <begin position="146"/>
        <end position="304"/>
    </location>
</feature>
<dbReference type="InterPro" id="IPR050563">
    <property type="entry name" value="4-hydroxybenzoyl-CoA_TE"/>
</dbReference>
<dbReference type="RefSeq" id="WP_309829665.1">
    <property type="nucleotide sequence ID" value="NZ_JAVIZX010000001.1"/>
</dbReference>
<dbReference type="InterPro" id="IPR016181">
    <property type="entry name" value="Acyl_CoA_acyltransferase"/>
</dbReference>
<evidence type="ECO:0000256" key="1">
    <source>
        <dbReference type="ARBA" id="ARBA00005953"/>
    </source>
</evidence>